<proteinExistence type="predicted"/>
<keyword evidence="2" id="KW-1185">Reference proteome</keyword>
<reference evidence="1" key="1">
    <citation type="submission" date="2023-03" db="EMBL/GenBank/DDBJ databases">
        <authorList>
            <person name="Steffen K."/>
            <person name="Cardenas P."/>
        </authorList>
    </citation>
    <scope>NUCLEOTIDE SEQUENCE</scope>
</reference>
<dbReference type="Proteomes" id="UP001174909">
    <property type="component" value="Unassembled WGS sequence"/>
</dbReference>
<accession>A0AA35RNG4</accession>
<name>A0AA35RNG4_GEOBA</name>
<evidence type="ECO:0000313" key="2">
    <source>
        <dbReference type="Proteomes" id="UP001174909"/>
    </source>
</evidence>
<comment type="caution">
    <text evidence="1">The sequence shown here is derived from an EMBL/GenBank/DDBJ whole genome shotgun (WGS) entry which is preliminary data.</text>
</comment>
<organism evidence="1 2">
    <name type="scientific">Geodia barretti</name>
    <name type="common">Barrett's horny sponge</name>
    <dbReference type="NCBI Taxonomy" id="519541"/>
    <lineage>
        <taxon>Eukaryota</taxon>
        <taxon>Metazoa</taxon>
        <taxon>Porifera</taxon>
        <taxon>Demospongiae</taxon>
        <taxon>Heteroscleromorpha</taxon>
        <taxon>Tetractinellida</taxon>
        <taxon>Astrophorina</taxon>
        <taxon>Geodiidae</taxon>
        <taxon>Geodia</taxon>
    </lineage>
</organism>
<protein>
    <submittedName>
        <fullName evidence="1">Uncharacterized protein</fullName>
    </submittedName>
</protein>
<dbReference type="EMBL" id="CASHTH010001391">
    <property type="protein sequence ID" value="CAI8014774.1"/>
    <property type="molecule type" value="Genomic_DNA"/>
</dbReference>
<sequence length="69" mass="7629">MQSAMCAWRGMSISLPNNAHSLNWKPAVLFIFSSFLSMSSASNSEPSTPILKERFARSLAVVHKVFKNA</sequence>
<evidence type="ECO:0000313" key="1">
    <source>
        <dbReference type="EMBL" id="CAI8014774.1"/>
    </source>
</evidence>
<gene>
    <name evidence="1" type="ORF">GBAR_LOCUS9210</name>
</gene>
<dbReference type="AlphaFoldDB" id="A0AA35RNG4"/>